<organism evidence="9 10">
    <name type="scientific">Svornostia abyssi</name>
    <dbReference type="NCBI Taxonomy" id="2898438"/>
    <lineage>
        <taxon>Bacteria</taxon>
        <taxon>Bacillati</taxon>
        <taxon>Actinomycetota</taxon>
        <taxon>Thermoleophilia</taxon>
        <taxon>Solirubrobacterales</taxon>
        <taxon>Baekduiaceae</taxon>
        <taxon>Svornostia</taxon>
    </lineage>
</organism>
<keyword evidence="4" id="KW-0238">DNA-binding</keyword>
<dbReference type="SUPFAM" id="SSF88659">
    <property type="entry name" value="Sigma3 and sigma4 domains of RNA polymerase sigma factors"/>
    <property type="match status" value="1"/>
</dbReference>
<evidence type="ECO:0000256" key="1">
    <source>
        <dbReference type="ARBA" id="ARBA00010641"/>
    </source>
</evidence>
<feature type="compositionally biased region" description="Low complexity" evidence="6">
    <location>
        <begin position="1"/>
        <end position="15"/>
    </location>
</feature>
<dbReference type="InterPro" id="IPR039425">
    <property type="entry name" value="RNA_pol_sigma-70-like"/>
</dbReference>
<accession>A0ABY5PGR6</accession>
<evidence type="ECO:0000313" key="9">
    <source>
        <dbReference type="EMBL" id="UUY03607.1"/>
    </source>
</evidence>
<dbReference type="EMBL" id="CP088295">
    <property type="protein sequence ID" value="UUY03607.1"/>
    <property type="molecule type" value="Genomic_DNA"/>
</dbReference>
<evidence type="ECO:0000256" key="6">
    <source>
        <dbReference type="SAM" id="MobiDB-lite"/>
    </source>
</evidence>
<dbReference type="NCBIfam" id="TIGR02937">
    <property type="entry name" value="sigma70-ECF"/>
    <property type="match status" value="1"/>
</dbReference>
<dbReference type="Pfam" id="PF08281">
    <property type="entry name" value="Sigma70_r4_2"/>
    <property type="match status" value="1"/>
</dbReference>
<dbReference type="PANTHER" id="PTHR43133:SF8">
    <property type="entry name" value="RNA POLYMERASE SIGMA FACTOR HI_1459-RELATED"/>
    <property type="match status" value="1"/>
</dbReference>
<dbReference type="PANTHER" id="PTHR43133">
    <property type="entry name" value="RNA POLYMERASE ECF-TYPE SIGMA FACTO"/>
    <property type="match status" value="1"/>
</dbReference>
<gene>
    <name evidence="9" type="ORF">LRS13_23550</name>
</gene>
<evidence type="ECO:0000256" key="5">
    <source>
        <dbReference type="ARBA" id="ARBA00023163"/>
    </source>
</evidence>
<dbReference type="InterPro" id="IPR036388">
    <property type="entry name" value="WH-like_DNA-bd_sf"/>
</dbReference>
<comment type="similarity">
    <text evidence="1">Belongs to the sigma-70 factor family. ECF subfamily.</text>
</comment>
<feature type="region of interest" description="Disordered" evidence="6">
    <location>
        <begin position="430"/>
        <end position="479"/>
    </location>
</feature>
<dbReference type="SUPFAM" id="SSF88946">
    <property type="entry name" value="Sigma2 domain of RNA polymerase sigma factors"/>
    <property type="match status" value="1"/>
</dbReference>
<dbReference type="Gene3D" id="1.10.10.10">
    <property type="entry name" value="Winged helix-like DNA-binding domain superfamily/Winged helix DNA-binding domain"/>
    <property type="match status" value="1"/>
</dbReference>
<dbReference type="CDD" id="cd06171">
    <property type="entry name" value="Sigma70_r4"/>
    <property type="match status" value="1"/>
</dbReference>
<sequence>MEASAIPAPAARHASTTGTRSQGRFLRLRSDEQLVALFRAGDEAAFQAIHDRYRQRLFAYSRQMLGGSRQDAEDALQDVFLRAYGALRADSRPISLRAWLYRVAHNRCIDHLRRPIPPAAEVFDMSRRPLHDPIEESQRREDLRRLVEDVRNLPSQQRSALLMREMDGLSYAELADALDVTVPAVKSLLVRARIGLVEAGEARDTACVEIRESLALAHGRGVRATGLARRHMRECDGCREYRSQLKAVNARMAALNPAPLFGPLAGFAQLLGIGGASTSAAAGGGVAVIGGGAAAVTTKVAVVVCCVAVTAGGATTVRERIAPSTPAESPSVASQAVAGGAAAPAASSGVRMVELLAVPAVTQLVAVTDRKREAALAEREKADTALTKVAPAPADEDAISPHADTVPAVLAVPASGGAIAPQEELTPAVAAPAESLKEPETAPVTAAEPEPLVDPAAPSAELDEPTVVGPAGGVVAPTG</sequence>
<reference evidence="10" key="1">
    <citation type="submission" date="2021-11" db="EMBL/GenBank/DDBJ databases">
        <title>Cultivation dependent microbiological survey of springs from the worlds oldest radium mine currently devoted to the extraction of radon-saturated water.</title>
        <authorList>
            <person name="Kapinusova G."/>
            <person name="Smrhova T."/>
            <person name="Strejcek M."/>
            <person name="Suman J."/>
            <person name="Jani K."/>
            <person name="Pajer P."/>
            <person name="Uhlik O."/>
        </authorList>
    </citation>
    <scope>NUCLEOTIDE SEQUENCE [LARGE SCALE GENOMIC DNA]</scope>
    <source>
        <strain evidence="10">J379</strain>
    </source>
</reference>
<dbReference type="InterPro" id="IPR013324">
    <property type="entry name" value="RNA_pol_sigma_r3/r4-like"/>
</dbReference>
<dbReference type="Gene3D" id="1.10.1740.10">
    <property type="match status" value="1"/>
</dbReference>
<dbReference type="Proteomes" id="UP001058860">
    <property type="component" value="Chromosome"/>
</dbReference>
<evidence type="ECO:0000256" key="4">
    <source>
        <dbReference type="ARBA" id="ARBA00023125"/>
    </source>
</evidence>
<dbReference type="Pfam" id="PF04542">
    <property type="entry name" value="Sigma70_r2"/>
    <property type="match status" value="1"/>
</dbReference>
<name>A0ABY5PGR6_9ACTN</name>
<evidence type="ECO:0000256" key="2">
    <source>
        <dbReference type="ARBA" id="ARBA00023015"/>
    </source>
</evidence>
<dbReference type="RefSeq" id="WP_353864109.1">
    <property type="nucleotide sequence ID" value="NZ_CP088295.1"/>
</dbReference>
<evidence type="ECO:0000313" key="10">
    <source>
        <dbReference type="Proteomes" id="UP001058860"/>
    </source>
</evidence>
<keyword evidence="2" id="KW-0805">Transcription regulation</keyword>
<dbReference type="InterPro" id="IPR013325">
    <property type="entry name" value="RNA_pol_sigma_r2"/>
</dbReference>
<proteinExistence type="inferred from homology"/>
<evidence type="ECO:0000259" key="8">
    <source>
        <dbReference type="Pfam" id="PF08281"/>
    </source>
</evidence>
<evidence type="ECO:0000256" key="3">
    <source>
        <dbReference type="ARBA" id="ARBA00023082"/>
    </source>
</evidence>
<dbReference type="InterPro" id="IPR013249">
    <property type="entry name" value="RNA_pol_sigma70_r4_t2"/>
</dbReference>
<evidence type="ECO:0000259" key="7">
    <source>
        <dbReference type="Pfam" id="PF04542"/>
    </source>
</evidence>
<feature type="domain" description="RNA polymerase sigma-70 region 2" evidence="7">
    <location>
        <begin position="51"/>
        <end position="114"/>
    </location>
</feature>
<dbReference type="InterPro" id="IPR007627">
    <property type="entry name" value="RNA_pol_sigma70_r2"/>
</dbReference>
<feature type="compositionally biased region" description="Low complexity" evidence="6">
    <location>
        <begin position="465"/>
        <end position="479"/>
    </location>
</feature>
<keyword evidence="3" id="KW-0731">Sigma factor</keyword>
<keyword evidence="5" id="KW-0804">Transcription</keyword>
<feature type="region of interest" description="Disordered" evidence="6">
    <location>
        <begin position="1"/>
        <end position="22"/>
    </location>
</feature>
<dbReference type="InterPro" id="IPR014284">
    <property type="entry name" value="RNA_pol_sigma-70_dom"/>
</dbReference>
<feature type="domain" description="RNA polymerase sigma factor 70 region 4 type 2" evidence="8">
    <location>
        <begin position="151"/>
        <end position="193"/>
    </location>
</feature>
<keyword evidence="10" id="KW-1185">Reference proteome</keyword>
<protein>
    <submittedName>
        <fullName evidence="9">Sigma-70 family RNA polymerase sigma factor</fullName>
    </submittedName>
</protein>